<evidence type="ECO:0008006" key="3">
    <source>
        <dbReference type="Google" id="ProtNLM"/>
    </source>
</evidence>
<name>A0A3E3DUK8_9FIRM</name>
<protein>
    <recommendedName>
        <fullName evidence="3">ArsR family transcriptional regulator</fullName>
    </recommendedName>
</protein>
<dbReference type="AlphaFoldDB" id="A0A3E3DUK8"/>
<reference evidence="1 2" key="1">
    <citation type="submission" date="2018-08" db="EMBL/GenBank/DDBJ databases">
        <title>A genome reference for cultivated species of the human gut microbiota.</title>
        <authorList>
            <person name="Zou Y."/>
            <person name="Xue W."/>
            <person name="Luo G."/>
        </authorList>
    </citation>
    <scope>NUCLEOTIDE SEQUENCE [LARGE SCALE GENOMIC DNA]</scope>
    <source>
        <strain evidence="1 2">AM25-6</strain>
    </source>
</reference>
<organism evidence="1 2">
    <name type="scientific">Anaerofustis stercorihominis</name>
    <dbReference type="NCBI Taxonomy" id="214853"/>
    <lineage>
        <taxon>Bacteria</taxon>
        <taxon>Bacillati</taxon>
        <taxon>Bacillota</taxon>
        <taxon>Clostridia</taxon>
        <taxon>Eubacteriales</taxon>
        <taxon>Eubacteriaceae</taxon>
        <taxon>Anaerofustis</taxon>
    </lineage>
</organism>
<evidence type="ECO:0000313" key="1">
    <source>
        <dbReference type="EMBL" id="RGD72932.1"/>
    </source>
</evidence>
<dbReference type="Proteomes" id="UP000261212">
    <property type="component" value="Unassembled WGS sequence"/>
</dbReference>
<evidence type="ECO:0000313" key="2">
    <source>
        <dbReference type="Proteomes" id="UP000261212"/>
    </source>
</evidence>
<sequence>MKITEETRLESYRKLNSQYIRTLIIEVLKTGNYTAREIASILYTKHQILSPERQAVQPRLTELCDKGKIKEIGKRYDTLTHRNVTIYELKEEEEK</sequence>
<accession>A0A3E3DUK8</accession>
<dbReference type="EMBL" id="QUSM01000009">
    <property type="protein sequence ID" value="RGD72932.1"/>
    <property type="molecule type" value="Genomic_DNA"/>
</dbReference>
<proteinExistence type="predicted"/>
<gene>
    <name evidence="1" type="ORF">DW687_11875</name>
</gene>
<comment type="caution">
    <text evidence="1">The sequence shown here is derived from an EMBL/GenBank/DDBJ whole genome shotgun (WGS) entry which is preliminary data.</text>
</comment>
<dbReference type="RefSeq" id="WP_117532868.1">
    <property type="nucleotide sequence ID" value="NZ_QUSM01000009.1"/>
</dbReference>